<dbReference type="NCBIfam" id="TIGR01509">
    <property type="entry name" value="HAD-SF-IA-v3"/>
    <property type="match status" value="1"/>
</dbReference>
<dbReference type="SFLD" id="SFLDG01135">
    <property type="entry name" value="C1.5.6:_HAD__Beta-PGM__Phospha"/>
    <property type="match status" value="1"/>
</dbReference>
<evidence type="ECO:0000256" key="2">
    <source>
        <dbReference type="ARBA" id="ARBA00022723"/>
    </source>
</evidence>
<dbReference type="EC" id="3.1.3.-" evidence="5"/>
<comment type="cofactor">
    <cofactor evidence="1">
        <name>Mg(2+)</name>
        <dbReference type="ChEBI" id="CHEBI:18420"/>
    </cofactor>
</comment>
<evidence type="ECO:0000256" key="4">
    <source>
        <dbReference type="ARBA" id="ARBA00022842"/>
    </source>
</evidence>
<keyword evidence="2" id="KW-0479">Metal-binding</keyword>
<organism evidence="5 6">
    <name type="scientific">Paenibacillus aurantiacus</name>
    <dbReference type="NCBI Taxonomy" id="1936118"/>
    <lineage>
        <taxon>Bacteria</taxon>
        <taxon>Bacillati</taxon>
        <taxon>Bacillota</taxon>
        <taxon>Bacilli</taxon>
        <taxon>Bacillales</taxon>
        <taxon>Paenibacillaceae</taxon>
        <taxon>Paenibacillus</taxon>
    </lineage>
</organism>
<dbReference type="InterPro" id="IPR041492">
    <property type="entry name" value="HAD_2"/>
</dbReference>
<dbReference type="SFLD" id="SFLDS00003">
    <property type="entry name" value="Haloacid_Dehalogenase"/>
    <property type="match status" value="1"/>
</dbReference>
<dbReference type="SUPFAM" id="SSF56784">
    <property type="entry name" value="HAD-like"/>
    <property type="match status" value="1"/>
</dbReference>
<evidence type="ECO:0000256" key="1">
    <source>
        <dbReference type="ARBA" id="ARBA00001946"/>
    </source>
</evidence>
<comment type="caution">
    <text evidence="5">The sequence shown here is derived from an EMBL/GenBank/DDBJ whole genome shotgun (WGS) entry which is preliminary data.</text>
</comment>
<keyword evidence="4" id="KW-0460">Magnesium</keyword>
<dbReference type="InterPro" id="IPR051400">
    <property type="entry name" value="HAD-like_hydrolase"/>
</dbReference>
<dbReference type="InterPro" id="IPR006439">
    <property type="entry name" value="HAD-SF_hydro_IA"/>
</dbReference>
<dbReference type="SFLD" id="SFLDG01129">
    <property type="entry name" value="C1.5:_HAD__Beta-PGM__Phosphata"/>
    <property type="match status" value="1"/>
</dbReference>
<dbReference type="PANTHER" id="PTHR46470:SF2">
    <property type="entry name" value="GLYCERALDEHYDE 3-PHOSPHATE PHOSPHATASE"/>
    <property type="match status" value="1"/>
</dbReference>
<gene>
    <name evidence="5" type="ORF">ACFFSY_21575</name>
</gene>
<name>A0ABV5KTH5_9BACL</name>
<evidence type="ECO:0000313" key="5">
    <source>
        <dbReference type="EMBL" id="MFB9328532.1"/>
    </source>
</evidence>
<protein>
    <submittedName>
        <fullName evidence="5">HAD family hydrolase</fullName>
        <ecNumber evidence="5">3.1.3.-</ecNumber>
    </submittedName>
</protein>
<evidence type="ECO:0000256" key="3">
    <source>
        <dbReference type="ARBA" id="ARBA00022801"/>
    </source>
</evidence>
<accession>A0ABV5KTH5</accession>
<keyword evidence="6" id="KW-1185">Reference proteome</keyword>
<evidence type="ECO:0000313" key="6">
    <source>
        <dbReference type="Proteomes" id="UP001589747"/>
    </source>
</evidence>
<dbReference type="EMBL" id="JBHMDO010000034">
    <property type="protein sequence ID" value="MFB9328532.1"/>
    <property type="molecule type" value="Genomic_DNA"/>
</dbReference>
<proteinExistence type="predicted"/>
<dbReference type="PANTHER" id="PTHR46470">
    <property type="entry name" value="N-ACYLNEURAMINATE-9-PHOSPHATASE"/>
    <property type="match status" value="1"/>
</dbReference>
<dbReference type="GO" id="GO:0016787">
    <property type="term" value="F:hydrolase activity"/>
    <property type="evidence" value="ECO:0007669"/>
    <property type="project" value="UniProtKB-KW"/>
</dbReference>
<dbReference type="Gene3D" id="1.20.120.710">
    <property type="entry name" value="Haloacid dehalogenase hydrolase-like domain"/>
    <property type="match status" value="1"/>
</dbReference>
<dbReference type="PRINTS" id="PR00413">
    <property type="entry name" value="HADHALOGNASE"/>
</dbReference>
<keyword evidence="3 5" id="KW-0378">Hydrolase</keyword>
<dbReference type="NCBIfam" id="TIGR01549">
    <property type="entry name" value="HAD-SF-IA-v1"/>
    <property type="match status" value="1"/>
</dbReference>
<sequence>MTIQAVLFDLDNTLLNRNAAFRAYAAQLIRTYASYADDEQAERYTNWLIAEDRQGYTPKKQLYAEMMRTVPMRDPLTSVETLLETWFATFSAYSVTMEGAGETLHRLKASGFQLGLITNGSSRSQQAKIDQTGFRHLFDAIIVSDEVAVKKPDPAIFAIALDQLGVSPRHAAYVGDHPANDVDGAIRAGLHAVWLRGLTSGEPLSVGRYRTIDHLSELVDELGACY</sequence>
<dbReference type="Proteomes" id="UP001589747">
    <property type="component" value="Unassembled WGS sequence"/>
</dbReference>
<dbReference type="Gene3D" id="3.40.50.1000">
    <property type="entry name" value="HAD superfamily/HAD-like"/>
    <property type="match status" value="1"/>
</dbReference>
<reference evidence="5 6" key="1">
    <citation type="submission" date="2024-09" db="EMBL/GenBank/DDBJ databases">
        <authorList>
            <person name="Sun Q."/>
            <person name="Mori K."/>
        </authorList>
    </citation>
    <scope>NUCLEOTIDE SEQUENCE [LARGE SCALE GENOMIC DNA]</scope>
    <source>
        <strain evidence="5 6">TISTR 2452</strain>
    </source>
</reference>
<dbReference type="InterPro" id="IPR036412">
    <property type="entry name" value="HAD-like_sf"/>
</dbReference>
<dbReference type="RefSeq" id="WP_377497944.1">
    <property type="nucleotide sequence ID" value="NZ_JBHMDO010000034.1"/>
</dbReference>
<dbReference type="Pfam" id="PF13419">
    <property type="entry name" value="HAD_2"/>
    <property type="match status" value="1"/>
</dbReference>
<dbReference type="InterPro" id="IPR023214">
    <property type="entry name" value="HAD_sf"/>
</dbReference>